<evidence type="ECO:0000313" key="3">
    <source>
        <dbReference type="EMBL" id="KAK3758859.1"/>
    </source>
</evidence>
<accession>A0AAE0YX88</accession>
<evidence type="ECO:0000313" key="4">
    <source>
        <dbReference type="Proteomes" id="UP001283361"/>
    </source>
</evidence>
<dbReference type="EMBL" id="JAWDGP010005197">
    <property type="protein sequence ID" value="KAK3758859.1"/>
    <property type="molecule type" value="Genomic_DNA"/>
</dbReference>
<feature type="compositionally biased region" description="Acidic residues" evidence="2">
    <location>
        <begin position="581"/>
        <end position="608"/>
    </location>
</feature>
<comment type="caution">
    <text evidence="3">The sequence shown here is derived from an EMBL/GenBank/DDBJ whole genome shotgun (WGS) entry which is preliminary data.</text>
</comment>
<protein>
    <submittedName>
        <fullName evidence="3">Uncharacterized protein</fullName>
    </submittedName>
</protein>
<organism evidence="3 4">
    <name type="scientific">Elysia crispata</name>
    <name type="common">lettuce slug</name>
    <dbReference type="NCBI Taxonomy" id="231223"/>
    <lineage>
        <taxon>Eukaryota</taxon>
        <taxon>Metazoa</taxon>
        <taxon>Spiralia</taxon>
        <taxon>Lophotrochozoa</taxon>
        <taxon>Mollusca</taxon>
        <taxon>Gastropoda</taxon>
        <taxon>Heterobranchia</taxon>
        <taxon>Euthyneura</taxon>
        <taxon>Panpulmonata</taxon>
        <taxon>Sacoglossa</taxon>
        <taxon>Placobranchoidea</taxon>
        <taxon>Plakobranchidae</taxon>
        <taxon>Elysia</taxon>
    </lineage>
</organism>
<evidence type="ECO:0000256" key="2">
    <source>
        <dbReference type="SAM" id="MobiDB-lite"/>
    </source>
</evidence>
<dbReference type="Proteomes" id="UP001283361">
    <property type="component" value="Unassembled WGS sequence"/>
</dbReference>
<name>A0AAE0YX88_9GAST</name>
<feature type="region of interest" description="Disordered" evidence="2">
    <location>
        <begin position="563"/>
        <end position="624"/>
    </location>
</feature>
<proteinExistence type="predicted"/>
<reference evidence="3" key="1">
    <citation type="journal article" date="2023" name="G3 (Bethesda)">
        <title>A reference genome for the long-term kleptoplast-retaining sea slug Elysia crispata morphotype clarki.</title>
        <authorList>
            <person name="Eastman K.E."/>
            <person name="Pendleton A.L."/>
            <person name="Shaikh M.A."/>
            <person name="Suttiyut T."/>
            <person name="Ogas R."/>
            <person name="Tomko P."/>
            <person name="Gavelis G."/>
            <person name="Widhalm J.R."/>
            <person name="Wisecaver J.H."/>
        </authorList>
    </citation>
    <scope>NUCLEOTIDE SEQUENCE</scope>
    <source>
        <strain evidence="3">ECLA1</strain>
    </source>
</reference>
<sequence>MASASPRECDNYCYSVTFTSLIDDKFYHDCKRHFLMVGKGRRPDLPILQTLTQRVLIQLYFIKEEGNSSFRELKLWLEKLDPNVCHLTEGRVKHKVTSAVQSCLKMTEEVALHFLSEHVNFHAAPAALADLNLNRLHLTNIEPFTQPSLEFITNRVVIALEHFKSSERNISFSTVKWLKTLSTQCSQMSDSLLTSNVLTTIKKYKLLSKMKNANEPVDFLKKQFPEESNSIFAESSESSVNTTEMPEVITPQSCSQCDKLESKVKQEECEINRLVKEMKALSARENILRGELDGNTTILKELQKEKQDLEVLAAEDKSLISCLKKEKMLEHKREVLATDAAIEFLHSNADFLIALADATDAAIKKEEGLLDEKLGRDKSSTFSHFASSGETAAFRVIRTTSDVLGPRGDEKNGCREDWLAYCDTHEIKSQFTTSKSPKARRKLIDSAKKNGKKLKQKHKAKVKETREAVKRKIEQIEHDKAEKELKDKDRQAALLTDLLDQGGLCHSKEDLDSLMAGRQSLQKLKVEMRFRKYYMNATDLRLTGKLSVLYANLCSHMGFDYDTEITQPPRKKSKTLVSEDSTFEEDEIDEENDEMDEEDDETDEEVYVEEDKKEELEEGERPDH</sequence>
<feature type="coiled-coil region" evidence="1">
    <location>
        <begin position="455"/>
        <end position="498"/>
    </location>
</feature>
<feature type="coiled-coil region" evidence="1">
    <location>
        <begin position="257"/>
        <end position="319"/>
    </location>
</feature>
<keyword evidence="4" id="KW-1185">Reference proteome</keyword>
<gene>
    <name evidence="3" type="ORF">RRG08_022203</name>
</gene>
<keyword evidence="1" id="KW-0175">Coiled coil</keyword>
<dbReference type="AlphaFoldDB" id="A0AAE0YX88"/>
<evidence type="ECO:0000256" key="1">
    <source>
        <dbReference type="SAM" id="Coils"/>
    </source>
</evidence>
<feature type="compositionally biased region" description="Basic and acidic residues" evidence="2">
    <location>
        <begin position="609"/>
        <end position="624"/>
    </location>
</feature>